<feature type="transmembrane region" description="Helical" evidence="7">
    <location>
        <begin position="805"/>
        <end position="827"/>
    </location>
</feature>
<evidence type="ECO:0000256" key="6">
    <source>
        <dbReference type="ARBA" id="ARBA00038076"/>
    </source>
</evidence>
<feature type="transmembrane region" description="Helical" evidence="7">
    <location>
        <begin position="370"/>
        <end position="389"/>
    </location>
</feature>
<proteinExistence type="inferred from homology"/>
<feature type="transmembrane region" description="Helical" evidence="7">
    <location>
        <begin position="451"/>
        <end position="470"/>
    </location>
</feature>
<dbReference type="InterPro" id="IPR003838">
    <property type="entry name" value="ABC3_permease_C"/>
</dbReference>
<evidence type="ECO:0000256" key="2">
    <source>
        <dbReference type="ARBA" id="ARBA00022475"/>
    </source>
</evidence>
<comment type="subcellular location">
    <subcellularLocation>
        <location evidence="1">Cell membrane</location>
        <topology evidence="1">Multi-pass membrane protein</topology>
    </subcellularLocation>
</comment>
<keyword evidence="3 7" id="KW-0812">Transmembrane</keyword>
<evidence type="ECO:0000256" key="5">
    <source>
        <dbReference type="ARBA" id="ARBA00023136"/>
    </source>
</evidence>
<feature type="transmembrane region" description="Helical" evidence="7">
    <location>
        <begin position="426"/>
        <end position="445"/>
    </location>
</feature>
<feature type="transmembrane region" description="Helical" evidence="7">
    <location>
        <begin position="761"/>
        <end position="785"/>
    </location>
</feature>
<dbReference type="InterPro" id="IPR050250">
    <property type="entry name" value="Macrolide_Exporter_MacB"/>
</dbReference>
<feature type="transmembrane region" description="Helical" evidence="7">
    <location>
        <begin position="325"/>
        <end position="358"/>
    </location>
</feature>
<dbReference type="PANTHER" id="PTHR30572">
    <property type="entry name" value="MEMBRANE COMPONENT OF TRANSPORTER-RELATED"/>
    <property type="match status" value="1"/>
</dbReference>
<comment type="caution">
    <text evidence="9">The sequence shown here is derived from an EMBL/GenBank/DDBJ whole genome shotgun (WGS) entry which is preliminary data.</text>
</comment>
<evidence type="ECO:0000256" key="7">
    <source>
        <dbReference type="SAM" id="Phobius"/>
    </source>
</evidence>
<organism evidence="9 10">
    <name type="scientific">Brevibacterium metallidurans</name>
    <dbReference type="NCBI Taxonomy" id="1482676"/>
    <lineage>
        <taxon>Bacteria</taxon>
        <taxon>Bacillati</taxon>
        <taxon>Actinomycetota</taxon>
        <taxon>Actinomycetes</taxon>
        <taxon>Micrococcales</taxon>
        <taxon>Brevibacteriaceae</taxon>
        <taxon>Brevibacterium</taxon>
    </lineage>
</organism>
<feature type="transmembrane region" description="Helical" evidence="7">
    <location>
        <begin position="711"/>
        <end position="740"/>
    </location>
</feature>
<dbReference type="RefSeq" id="WP_339391874.1">
    <property type="nucleotide sequence ID" value="NZ_BAAAAF010000002.1"/>
</dbReference>
<dbReference type="EMBL" id="BAAAAF010000002">
    <property type="protein sequence ID" value="GAA0034910.1"/>
    <property type="molecule type" value="Genomic_DNA"/>
</dbReference>
<keyword evidence="2" id="KW-1003">Cell membrane</keyword>
<feature type="transmembrane region" description="Helical" evidence="7">
    <location>
        <begin position="12"/>
        <end position="36"/>
    </location>
</feature>
<feature type="domain" description="ABC3 transporter permease C-terminal" evidence="8">
    <location>
        <begin position="719"/>
        <end position="837"/>
    </location>
</feature>
<reference evidence="9 10" key="1">
    <citation type="submission" date="2024-01" db="EMBL/GenBank/DDBJ databases">
        <title>Characterization of antibiotic resistant novel bacterial strains and their environmental applications.</title>
        <authorList>
            <person name="Manzoor S."/>
            <person name="Abbas S."/>
            <person name="Arshad M."/>
            <person name="Ahmed I."/>
        </authorList>
    </citation>
    <scope>NUCLEOTIDE SEQUENCE [LARGE SCALE GENOMIC DNA]</scope>
    <source>
        <strain evidence="9 10">NCCP-602</strain>
    </source>
</reference>
<name>A0ABP3C5Q0_9MICO</name>
<feature type="transmembrane region" description="Helical" evidence="7">
    <location>
        <begin position="512"/>
        <end position="531"/>
    </location>
</feature>
<keyword evidence="5 7" id="KW-0472">Membrane</keyword>
<evidence type="ECO:0000313" key="10">
    <source>
        <dbReference type="Proteomes" id="UP001498238"/>
    </source>
</evidence>
<evidence type="ECO:0000256" key="3">
    <source>
        <dbReference type="ARBA" id="ARBA00022692"/>
    </source>
</evidence>
<keyword evidence="10" id="KW-1185">Reference proteome</keyword>
<keyword evidence="4 7" id="KW-1133">Transmembrane helix</keyword>
<evidence type="ECO:0000256" key="1">
    <source>
        <dbReference type="ARBA" id="ARBA00004651"/>
    </source>
</evidence>
<evidence type="ECO:0000259" key="8">
    <source>
        <dbReference type="Pfam" id="PF02687"/>
    </source>
</evidence>
<protein>
    <submittedName>
        <fullName evidence="9">ABC transporter permease</fullName>
    </submittedName>
</protein>
<feature type="transmembrane region" description="Helical" evidence="7">
    <location>
        <begin position="275"/>
        <end position="304"/>
    </location>
</feature>
<dbReference type="Proteomes" id="UP001498238">
    <property type="component" value="Unassembled WGS sequence"/>
</dbReference>
<comment type="similarity">
    <text evidence="6">Belongs to the ABC-4 integral membrane protein family.</text>
</comment>
<dbReference type="PANTHER" id="PTHR30572:SF4">
    <property type="entry name" value="ABC TRANSPORTER PERMEASE YTRF"/>
    <property type="match status" value="1"/>
</dbReference>
<feature type="domain" description="ABC3 transporter permease C-terminal" evidence="8">
    <location>
        <begin position="285"/>
        <end position="401"/>
    </location>
</feature>
<evidence type="ECO:0000256" key="4">
    <source>
        <dbReference type="ARBA" id="ARBA00022989"/>
    </source>
</evidence>
<accession>A0ABP3C5Q0</accession>
<sequence length="845" mass="86915">MIAVALAQIRVHWARFTAIGLGIALAAGFVSATLIVNSSLQESMREGIGATFARADVVVLPAPGAAIEPAEVAALTQELSGVPGVRAVEVSATAIASARGSGVRDTDFAVAPAPVDPRLDTFSITTGTRPIGPTDLVLSADTAADLGLRVGDTLRFSTGTARIDTDADSQPIYRGPRHSATDFTVVGLAEMGNDPRYVGTARAMTTSASYREHFARTGDVSAIQIGTATGADPAEVGKGIEAALGGTVLAERMETMTVDEAVDRKVAEFSEGSDFIAWMLLGCAGISVVVAVLVVSNTFSVIVAGRRRELALLRCIGASRSQLYGSVLVEGVIVGVVGSILGVLAGVGVSAVLIGIVAEVWQRELSYVSLSVPAWTLIAGVVVGVLLTLSATIRPARAAIAVTPLEALQPFDVPSAPTSQSRARRLLGWGSIGLGIVAVSLSLLFAAASGVWVFVGALGGTLVVIGLVLCSGEIIPPVVSWFGDLVVSPWGLPGQLATLNTLRNRRRTGSTAAALVIGVTLVSTLVVGGMSTKATFSAGLTQHFPVDVAVNLGNAADQDVVDRIRGIDGVDTAALAYHGAVVDSDTELYIVDPDSLSALLGESAPTLVPGRVTVPEGFTGDTVQVRGLTTASLPVEKSGESDRVYFTTADVGNRIGVSAASTAVLITLRPDQSVTDVLRIRQDVAEALDVTTDEVIGSAVDRGLFAQVIDILLLMAVGVLLIAVLIALIGVSNTISLSVIERRRENSLLRALGLSLTQLRALLAFEAVLISVVSALIGLALGGALGIVGTRLITVDFSNAFVVDWSIPASLGILAVAVVAGILSALAPARRASRLSPVEGLKQEN</sequence>
<dbReference type="Pfam" id="PF02687">
    <property type="entry name" value="FtsX"/>
    <property type="match status" value="2"/>
</dbReference>
<gene>
    <name evidence="9" type="ORF">NCCP602_08710</name>
</gene>
<evidence type="ECO:0000313" key="9">
    <source>
        <dbReference type="EMBL" id="GAA0034910.1"/>
    </source>
</evidence>